<evidence type="ECO:0000313" key="15">
    <source>
        <dbReference type="EMBL" id="KAK9498925.1"/>
    </source>
</evidence>
<evidence type="ECO:0000313" key="16">
    <source>
        <dbReference type="Proteomes" id="UP001461498"/>
    </source>
</evidence>
<comment type="similarity">
    <text evidence="2">Belongs to the complex I NDUFB4 subunit family.</text>
</comment>
<dbReference type="AlphaFoldDB" id="A0AAW1CN54"/>
<keyword evidence="11 14" id="KW-0472">Membrane</keyword>
<protein>
    <recommendedName>
        <fullName evidence="3">NADH dehydrogenase [ubiquinone] 1 beta subcomplex subunit 4</fullName>
    </recommendedName>
    <alternativeName>
        <fullName evidence="12">Complex I-B15</fullName>
    </alternativeName>
    <alternativeName>
        <fullName evidence="13">NADH-ubiquinone oxidoreductase B15 subunit</fullName>
    </alternativeName>
</protein>
<keyword evidence="5" id="KW-0679">Respiratory chain</keyword>
<keyword evidence="4" id="KW-0813">Transport</keyword>
<evidence type="ECO:0000256" key="6">
    <source>
        <dbReference type="ARBA" id="ARBA00022692"/>
    </source>
</evidence>
<evidence type="ECO:0000256" key="5">
    <source>
        <dbReference type="ARBA" id="ARBA00022660"/>
    </source>
</evidence>
<evidence type="ECO:0000256" key="4">
    <source>
        <dbReference type="ARBA" id="ARBA00022448"/>
    </source>
</evidence>
<evidence type="ECO:0000256" key="2">
    <source>
        <dbReference type="ARBA" id="ARBA00007260"/>
    </source>
</evidence>
<dbReference type="EMBL" id="JAPXFL010000012">
    <property type="protein sequence ID" value="KAK9498925.1"/>
    <property type="molecule type" value="Genomic_DNA"/>
</dbReference>
<evidence type="ECO:0000256" key="8">
    <source>
        <dbReference type="ARBA" id="ARBA00022982"/>
    </source>
</evidence>
<feature type="transmembrane region" description="Helical" evidence="14">
    <location>
        <begin position="65"/>
        <end position="84"/>
    </location>
</feature>
<evidence type="ECO:0000256" key="13">
    <source>
        <dbReference type="ARBA" id="ARBA00030987"/>
    </source>
</evidence>
<evidence type="ECO:0000256" key="3">
    <source>
        <dbReference type="ARBA" id="ARBA00018681"/>
    </source>
</evidence>
<keyword evidence="7" id="KW-0999">Mitochondrion inner membrane</keyword>
<evidence type="ECO:0000256" key="9">
    <source>
        <dbReference type="ARBA" id="ARBA00022989"/>
    </source>
</evidence>
<evidence type="ECO:0000256" key="7">
    <source>
        <dbReference type="ARBA" id="ARBA00022792"/>
    </source>
</evidence>
<keyword evidence="16" id="KW-1185">Reference proteome</keyword>
<dbReference type="PANTHER" id="PTHR15469">
    <property type="entry name" value="NADH-UBIQUINONE OXIDOREDUCTASE B15 SUBUNIT"/>
    <property type="match status" value="1"/>
</dbReference>
<accession>A0AAW1CN54</accession>
<dbReference type="Pfam" id="PF07225">
    <property type="entry name" value="NDUF_B4"/>
    <property type="match status" value="1"/>
</dbReference>
<dbReference type="Proteomes" id="UP001461498">
    <property type="component" value="Unassembled WGS sequence"/>
</dbReference>
<evidence type="ECO:0000256" key="1">
    <source>
        <dbReference type="ARBA" id="ARBA00004434"/>
    </source>
</evidence>
<organism evidence="15 16">
    <name type="scientific">Rhynocoris fuscipes</name>
    <dbReference type="NCBI Taxonomy" id="488301"/>
    <lineage>
        <taxon>Eukaryota</taxon>
        <taxon>Metazoa</taxon>
        <taxon>Ecdysozoa</taxon>
        <taxon>Arthropoda</taxon>
        <taxon>Hexapoda</taxon>
        <taxon>Insecta</taxon>
        <taxon>Pterygota</taxon>
        <taxon>Neoptera</taxon>
        <taxon>Paraneoptera</taxon>
        <taxon>Hemiptera</taxon>
        <taxon>Heteroptera</taxon>
        <taxon>Panheteroptera</taxon>
        <taxon>Cimicomorpha</taxon>
        <taxon>Reduviidae</taxon>
        <taxon>Harpactorinae</taxon>
        <taxon>Harpactorini</taxon>
        <taxon>Rhynocoris</taxon>
    </lineage>
</organism>
<sequence length="109" mass="12915">MGDKEISQELINLKNQQRAALRREYWKQITNPHSQESYVFDPALQRYLSLQKQRWMYFRDTPKSVLRGILLLVLPFAGTIYLFGSSRAKREASLRAGEVAYKDRLFKFK</sequence>
<evidence type="ECO:0000256" key="14">
    <source>
        <dbReference type="SAM" id="Phobius"/>
    </source>
</evidence>
<evidence type="ECO:0000256" key="11">
    <source>
        <dbReference type="ARBA" id="ARBA00023136"/>
    </source>
</evidence>
<evidence type="ECO:0000256" key="10">
    <source>
        <dbReference type="ARBA" id="ARBA00023128"/>
    </source>
</evidence>
<reference evidence="15 16" key="1">
    <citation type="submission" date="2022-12" db="EMBL/GenBank/DDBJ databases">
        <title>Chromosome-level genome assembly of true bugs.</title>
        <authorList>
            <person name="Ma L."/>
            <person name="Li H."/>
        </authorList>
    </citation>
    <scope>NUCLEOTIDE SEQUENCE [LARGE SCALE GENOMIC DNA]</scope>
    <source>
        <strain evidence="15">Lab_2022b</strain>
    </source>
</reference>
<dbReference type="GO" id="GO:0005743">
    <property type="term" value="C:mitochondrial inner membrane"/>
    <property type="evidence" value="ECO:0007669"/>
    <property type="project" value="UniProtKB-SubCell"/>
</dbReference>
<dbReference type="InterPro" id="IPR009866">
    <property type="entry name" value="NADH_UbQ_OxRdtase_NDUFB4_su"/>
</dbReference>
<comment type="caution">
    <text evidence="15">The sequence shown here is derived from an EMBL/GenBank/DDBJ whole genome shotgun (WGS) entry which is preliminary data.</text>
</comment>
<keyword evidence="10" id="KW-0496">Mitochondrion</keyword>
<keyword evidence="6 14" id="KW-0812">Transmembrane</keyword>
<proteinExistence type="inferred from homology"/>
<keyword evidence="8" id="KW-0249">Electron transport</keyword>
<evidence type="ECO:0000256" key="12">
    <source>
        <dbReference type="ARBA" id="ARBA00030212"/>
    </source>
</evidence>
<name>A0AAW1CN54_9HEMI</name>
<gene>
    <name evidence="15" type="ORF">O3M35_003466</name>
</gene>
<dbReference type="PANTHER" id="PTHR15469:SF0">
    <property type="entry name" value="NADH DEHYDROGENASE [UBIQUINONE] 1 BETA SUBCOMPLEX SUBUNIT 4"/>
    <property type="match status" value="1"/>
</dbReference>
<comment type="subcellular location">
    <subcellularLocation>
        <location evidence="1">Mitochondrion inner membrane</location>
        <topology evidence="1">Single-pass membrane protein</topology>
    </subcellularLocation>
</comment>
<keyword evidence="9 14" id="KW-1133">Transmembrane helix</keyword>